<dbReference type="Gene3D" id="6.20.240.60">
    <property type="match status" value="1"/>
</dbReference>
<evidence type="ECO:0000256" key="3">
    <source>
        <dbReference type="ARBA" id="ARBA00022544"/>
    </source>
</evidence>
<accession>A0A9D1P8V1</accession>
<dbReference type="GO" id="GO:0016787">
    <property type="term" value="F:hydrolase activity"/>
    <property type="evidence" value="ECO:0007669"/>
    <property type="project" value="UniProtKB-KW"/>
</dbReference>
<sequence length="224" mass="23714">MRRLLAGALCLVICLGLFGANALAAVVLSVGSRGENVTKVQKRLIQYDYLDGTADGIYGEETAAAVRLFQRRNGLSVDGKVGPATAAALGVTLSASGSTSASSSTAIVSSDHRLLSKLVYAEARGEPYKGMVAVAAVVLNRVRSSSFPNTISGVIYQKGAFSCVSNGSINNTPNNQSIRAALDALNGWDPTGGCLYYYNPKLTDDEWIRTRTVQTVIGNHYFAR</sequence>
<evidence type="ECO:0000259" key="10">
    <source>
        <dbReference type="Pfam" id="PF01471"/>
    </source>
</evidence>
<feature type="signal peptide" evidence="9">
    <location>
        <begin position="1"/>
        <end position="24"/>
    </location>
</feature>
<feature type="domain" description="Cell wall hydrolase SleB" evidence="11">
    <location>
        <begin position="125"/>
        <end position="223"/>
    </location>
</feature>
<comment type="caution">
    <text evidence="12">The sequence shown here is derived from an EMBL/GenBank/DDBJ whole genome shotgun (WGS) entry which is preliminary data.</text>
</comment>
<dbReference type="InterPro" id="IPR036365">
    <property type="entry name" value="PGBD-like_sf"/>
</dbReference>
<dbReference type="InterPro" id="IPR014224">
    <property type="entry name" value="Spore_cortex_SleB"/>
</dbReference>
<gene>
    <name evidence="12" type="primary">sleB</name>
    <name evidence="12" type="ORF">IAA64_11570</name>
</gene>
<evidence type="ECO:0000313" key="12">
    <source>
        <dbReference type="EMBL" id="HIV28604.1"/>
    </source>
</evidence>
<reference evidence="12" key="1">
    <citation type="submission" date="2020-10" db="EMBL/GenBank/DDBJ databases">
        <authorList>
            <person name="Gilroy R."/>
        </authorList>
    </citation>
    <scope>NUCLEOTIDE SEQUENCE</scope>
    <source>
        <strain evidence="12">CHK183-6373</strain>
    </source>
</reference>
<keyword evidence="7" id="KW-0961">Cell wall biogenesis/degradation</keyword>
<dbReference type="Pfam" id="PF01471">
    <property type="entry name" value="PG_binding_1"/>
    <property type="match status" value="1"/>
</dbReference>
<evidence type="ECO:0000259" key="11">
    <source>
        <dbReference type="Pfam" id="PF07486"/>
    </source>
</evidence>
<evidence type="ECO:0000256" key="5">
    <source>
        <dbReference type="ARBA" id="ARBA00022801"/>
    </source>
</evidence>
<dbReference type="NCBIfam" id="TIGR02869">
    <property type="entry name" value="spore_SleB"/>
    <property type="match status" value="1"/>
</dbReference>
<keyword evidence="3" id="KW-0309">Germination</keyword>
<evidence type="ECO:0000256" key="8">
    <source>
        <dbReference type="NCBIfam" id="TIGR02869"/>
    </source>
</evidence>
<dbReference type="Gene3D" id="1.10.101.10">
    <property type="entry name" value="PGBD-like superfamily/PGBD"/>
    <property type="match status" value="1"/>
</dbReference>
<comment type="similarity">
    <text evidence="1">Belongs to the SleB family.</text>
</comment>
<dbReference type="InterPro" id="IPR042047">
    <property type="entry name" value="SleB_dom1"/>
</dbReference>
<evidence type="ECO:0000256" key="1">
    <source>
        <dbReference type="ARBA" id="ARBA00007010"/>
    </source>
</evidence>
<dbReference type="GO" id="GO:0030435">
    <property type="term" value="P:sporulation resulting in formation of a cellular spore"/>
    <property type="evidence" value="ECO:0007669"/>
    <property type="project" value="UniProtKB-KW"/>
</dbReference>
<evidence type="ECO:0000256" key="2">
    <source>
        <dbReference type="ARBA" id="ARBA00018364"/>
    </source>
</evidence>
<evidence type="ECO:0000256" key="4">
    <source>
        <dbReference type="ARBA" id="ARBA00022729"/>
    </source>
</evidence>
<proteinExistence type="inferred from homology"/>
<dbReference type="AlphaFoldDB" id="A0A9D1P8V1"/>
<dbReference type="Pfam" id="PF07486">
    <property type="entry name" value="Hydrolase_2"/>
    <property type="match status" value="1"/>
</dbReference>
<reference evidence="12" key="2">
    <citation type="journal article" date="2021" name="PeerJ">
        <title>Extensive microbial diversity within the chicken gut microbiome revealed by metagenomics and culture.</title>
        <authorList>
            <person name="Gilroy R."/>
            <person name="Ravi A."/>
            <person name="Getino M."/>
            <person name="Pursley I."/>
            <person name="Horton D.L."/>
            <person name="Alikhan N.F."/>
            <person name="Baker D."/>
            <person name="Gharbi K."/>
            <person name="Hall N."/>
            <person name="Watson M."/>
            <person name="Adriaenssens E.M."/>
            <person name="Foster-Nyarko E."/>
            <person name="Jarju S."/>
            <person name="Secka A."/>
            <person name="Antonio M."/>
            <person name="Oren A."/>
            <person name="Chaudhuri R.R."/>
            <person name="La Ragione R."/>
            <person name="Hildebrand F."/>
            <person name="Pallen M.J."/>
        </authorList>
    </citation>
    <scope>NUCLEOTIDE SEQUENCE</scope>
    <source>
        <strain evidence="12">CHK183-6373</strain>
    </source>
</reference>
<dbReference type="EMBL" id="DVOT01000211">
    <property type="protein sequence ID" value="HIV28604.1"/>
    <property type="molecule type" value="Genomic_DNA"/>
</dbReference>
<evidence type="ECO:0000256" key="7">
    <source>
        <dbReference type="ARBA" id="ARBA00023316"/>
    </source>
</evidence>
<dbReference type="InterPro" id="IPR036366">
    <property type="entry name" value="PGBDSf"/>
</dbReference>
<feature type="domain" description="Peptidoglycan binding-like" evidence="10">
    <location>
        <begin position="33"/>
        <end position="89"/>
    </location>
</feature>
<protein>
    <recommendedName>
        <fullName evidence="2 8">Spore cortex-lytic enzyme</fullName>
    </recommendedName>
</protein>
<organism evidence="12 13">
    <name type="scientific">Candidatus Ornithocaccomicrobium faecavium</name>
    <dbReference type="NCBI Taxonomy" id="2840890"/>
    <lineage>
        <taxon>Bacteria</taxon>
        <taxon>Bacillati</taxon>
        <taxon>Bacillota</taxon>
        <taxon>Clostridia</taxon>
        <taxon>Candidatus Ornithocaccomicrobium</taxon>
    </lineage>
</organism>
<dbReference type="Proteomes" id="UP000886884">
    <property type="component" value="Unassembled WGS sequence"/>
</dbReference>
<dbReference type="InterPro" id="IPR011105">
    <property type="entry name" value="Cell_wall_hydrolase_SleB"/>
</dbReference>
<dbReference type="SUPFAM" id="SSF47090">
    <property type="entry name" value="PGBD-like"/>
    <property type="match status" value="1"/>
</dbReference>
<keyword evidence="4 9" id="KW-0732">Signal</keyword>
<evidence type="ECO:0000256" key="9">
    <source>
        <dbReference type="SAM" id="SignalP"/>
    </source>
</evidence>
<dbReference type="GO" id="GO:0071555">
    <property type="term" value="P:cell wall organization"/>
    <property type="evidence" value="ECO:0007669"/>
    <property type="project" value="UniProtKB-KW"/>
</dbReference>
<dbReference type="InterPro" id="IPR002477">
    <property type="entry name" value="Peptidoglycan-bd-like"/>
</dbReference>
<dbReference type="GO" id="GO:0009847">
    <property type="term" value="P:spore germination"/>
    <property type="evidence" value="ECO:0007669"/>
    <property type="project" value="UniProtKB-UniRule"/>
</dbReference>
<evidence type="ECO:0000256" key="6">
    <source>
        <dbReference type="ARBA" id="ARBA00022969"/>
    </source>
</evidence>
<dbReference type="Gene3D" id="1.10.10.2520">
    <property type="entry name" value="Cell wall hydrolase SleB, domain 1"/>
    <property type="match status" value="1"/>
</dbReference>
<name>A0A9D1P8V1_9FIRM</name>
<keyword evidence="6" id="KW-0749">Sporulation</keyword>
<evidence type="ECO:0000313" key="13">
    <source>
        <dbReference type="Proteomes" id="UP000886884"/>
    </source>
</evidence>
<feature type="chain" id="PRO_5039335666" description="Spore cortex-lytic enzyme" evidence="9">
    <location>
        <begin position="25"/>
        <end position="224"/>
    </location>
</feature>
<keyword evidence="5" id="KW-0378">Hydrolase</keyword>